<feature type="region of interest" description="Disordered" evidence="2">
    <location>
        <begin position="787"/>
        <end position="809"/>
    </location>
</feature>
<dbReference type="EMBL" id="JAVRRT010000005">
    <property type="protein sequence ID" value="KAK5172079.1"/>
    <property type="molecule type" value="Genomic_DNA"/>
</dbReference>
<dbReference type="InterPro" id="IPR015943">
    <property type="entry name" value="WD40/YVTN_repeat-like_dom_sf"/>
</dbReference>
<name>A0AAV9PHX6_9PEZI</name>
<keyword evidence="4" id="KW-1185">Reference proteome</keyword>
<feature type="region of interest" description="Disordered" evidence="2">
    <location>
        <begin position="629"/>
        <end position="648"/>
    </location>
</feature>
<dbReference type="RefSeq" id="XP_064660923.1">
    <property type="nucleotide sequence ID" value="XM_064800972.1"/>
</dbReference>
<evidence type="ECO:0000256" key="2">
    <source>
        <dbReference type="SAM" id="MobiDB-lite"/>
    </source>
</evidence>
<dbReference type="SMART" id="SM00320">
    <property type="entry name" value="WD40"/>
    <property type="match status" value="4"/>
</dbReference>
<evidence type="ECO:0000313" key="3">
    <source>
        <dbReference type="EMBL" id="KAK5172079.1"/>
    </source>
</evidence>
<gene>
    <name evidence="3" type="ORF">LTR77_003716</name>
</gene>
<feature type="region of interest" description="Disordered" evidence="2">
    <location>
        <begin position="671"/>
        <end position="757"/>
    </location>
</feature>
<feature type="region of interest" description="Disordered" evidence="2">
    <location>
        <begin position="403"/>
        <end position="599"/>
    </location>
</feature>
<evidence type="ECO:0000256" key="1">
    <source>
        <dbReference type="SAM" id="Coils"/>
    </source>
</evidence>
<dbReference type="InterPro" id="IPR001680">
    <property type="entry name" value="WD40_rpt"/>
</dbReference>
<evidence type="ECO:0000313" key="4">
    <source>
        <dbReference type="Proteomes" id="UP001337655"/>
    </source>
</evidence>
<feature type="coiled-coil region" evidence="1">
    <location>
        <begin position="869"/>
        <end position="896"/>
    </location>
</feature>
<proteinExistence type="predicted"/>
<feature type="compositionally biased region" description="Basic and acidic residues" evidence="2">
    <location>
        <begin position="671"/>
        <end position="684"/>
    </location>
</feature>
<dbReference type="InterPro" id="IPR011047">
    <property type="entry name" value="Quinoprotein_ADH-like_sf"/>
</dbReference>
<dbReference type="AlphaFoldDB" id="A0AAV9PHX6"/>
<dbReference type="SUPFAM" id="SSF50998">
    <property type="entry name" value="Quinoprotein alcohol dehydrogenase-like"/>
    <property type="match status" value="1"/>
</dbReference>
<accession>A0AAV9PHX6</accession>
<dbReference type="Proteomes" id="UP001337655">
    <property type="component" value="Unassembled WGS sequence"/>
</dbReference>
<organism evidence="3 4">
    <name type="scientific">Saxophila tyrrhenica</name>
    <dbReference type="NCBI Taxonomy" id="1690608"/>
    <lineage>
        <taxon>Eukaryota</taxon>
        <taxon>Fungi</taxon>
        <taxon>Dikarya</taxon>
        <taxon>Ascomycota</taxon>
        <taxon>Pezizomycotina</taxon>
        <taxon>Dothideomycetes</taxon>
        <taxon>Dothideomycetidae</taxon>
        <taxon>Mycosphaerellales</taxon>
        <taxon>Extremaceae</taxon>
        <taxon>Saxophila</taxon>
    </lineage>
</organism>
<keyword evidence="1" id="KW-0175">Coiled coil</keyword>
<reference evidence="3 4" key="1">
    <citation type="submission" date="2023-08" db="EMBL/GenBank/DDBJ databases">
        <title>Black Yeasts Isolated from many extreme environments.</title>
        <authorList>
            <person name="Coleine C."/>
            <person name="Stajich J.E."/>
            <person name="Selbmann L."/>
        </authorList>
    </citation>
    <scope>NUCLEOTIDE SEQUENCE [LARGE SCALE GENOMIC DNA]</scope>
    <source>
        <strain evidence="3 4">CCFEE 5935</strain>
    </source>
</reference>
<dbReference type="Gene3D" id="2.130.10.10">
    <property type="entry name" value="YVTN repeat-like/Quinoprotein amine dehydrogenase"/>
    <property type="match status" value="2"/>
</dbReference>
<feature type="compositionally biased region" description="Polar residues" evidence="2">
    <location>
        <begin position="403"/>
        <end position="424"/>
    </location>
</feature>
<feature type="compositionally biased region" description="Basic residues" evidence="2">
    <location>
        <begin position="794"/>
        <end position="809"/>
    </location>
</feature>
<sequence length="913" mass="98558">MPTTRPVSKLQPSPTSLDQQNNFTFPNNAHLLITTPGHVFSWDASGVHTIFRSSKNGIVAAREAKDGSGVLAVADKQVVVLHDTKRGQERSWGLQADDDEVRHLAYTKDAKSLFLSTKSTADIQRYSAEQSKLLSPTRAHASPPVALAVSPTDHLMVSASDNPPTIYLSNLMHNSPPILIESRASEAAVTVITFHPERPNIFLLAFADGTAAAFDATKIARKQTGAYANQESVNHGEIGHFAKLHRPTTATHKTVCIEDAAFLPGYQSRAVTVGRDGKCRLVDFADGGVVLRTWHAQAPVTSVSVLPRKASVSGLATGHPSRRSAGAREPSAYTENLIAVGRVDGVIQIYDSLGLLLEQKLLRGSCNKVIGVEWVQGKSPKQISNTIVARAVDKLPELNKGSTLGQAAWSGTPSTQPAPTQSHKPTALEHLGLPPALRKPGMANDRSGGAARRFTIHPDEVDESTVRHTPLPASLQPPPIRQRQYLDLFSPVKPTAASKDESEMKRVTSPTRSRPQVSSQNFVKRPEPETAAPSVDVAPPRNIGLFPSTDSGNSFPTADCQATPKPIRQAVGKPLSGKPKSQRNAKMAGQPSAQAPAVSSTNAKILAELRKLSATQHPQQASGVLARYSTSHPPATHDTAPKKKGKHHLFHRATAHVETDLDSLHAMRQYEETHGKHGWPKDSHQGSSLDDDIWLTSDTERDAALKRSRRRRPVDRPPARQTSRSRVDTNGTMSTVQQPTIKSPPKPVKGSAAVDGSTDEDLWTATTYLSPDGTFSPSSKDIQRLFPRTSSLSPKKHQSSRKRGHRSPLHRKAPVLHEVPVNAVSNGYRKSPWARAKAGVMVAQAAQVEDDAHGLGLGAAVDEPHCSFCDSTRNKVHDLEGEVARLKGEVLALKATLRRNGVVAPQRGGRIAS</sequence>
<dbReference type="GeneID" id="89925062"/>
<feature type="compositionally biased region" description="Polar residues" evidence="2">
    <location>
        <begin position="721"/>
        <end position="741"/>
    </location>
</feature>
<evidence type="ECO:0008006" key="5">
    <source>
        <dbReference type="Google" id="ProtNLM"/>
    </source>
</evidence>
<feature type="compositionally biased region" description="Polar residues" evidence="2">
    <location>
        <begin position="508"/>
        <end position="522"/>
    </location>
</feature>
<protein>
    <recommendedName>
        <fullName evidence="5">WD40 repeat-like protein</fullName>
    </recommendedName>
</protein>
<comment type="caution">
    <text evidence="3">The sequence shown here is derived from an EMBL/GenBank/DDBJ whole genome shotgun (WGS) entry which is preliminary data.</text>
</comment>